<keyword evidence="8" id="KW-1185">Reference proteome</keyword>
<reference evidence="7 8" key="1">
    <citation type="submission" date="2013-09" db="EMBL/GenBank/DDBJ databases">
        <title>Biodegradation of hydrocarbons in the deep terrestrial subsurface : characterization of a microbial consortium composed of two Desulfotomaculum species originating from a deep geological formation.</title>
        <authorList>
            <person name="Aullo T."/>
            <person name="Berlendis S."/>
            <person name="Lascourreges J.-F."/>
            <person name="Dessort D."/>
            <person name="Saint-Laurent S."/>
            <person name="Schraauwers B."/>
            <person name="Mas J."/>
            <person name="Magot M."/>
            <person name="Ranchou-Peyruse A."/>
        </authorList>
    </citation>
    <scope>NUCLEOTIDE SEQUENCE [LARGE SCALE GENOMIC DNA]</scope>
    <source>
        <strain evidence="7 8">Bs107</strain>
    </source>
</reference>
<dbReference type="Proteomes" id="UP000222564">
    <property type="component" value="Unassembled WGS sequence"/>
</dbReference>
<comment type="function">
    <text evidence="1 6">Required for the transposition of the insertion element.</text>
</comment>
<protein>
    <recommendedName>
        <fullName evidence="6">Mutator family transposase</fullName>
    </recommendedName>
</protein>
<evidence type="ECO:0000256" key="5">
    <source>
        <dbReference type="ARBA" id="ARBA00023172"/>
    </source>
</evidence>
<dbReference type="Pfam" id="PF00872">
    <property type="entry name" value="Transposase_mut"/>
    <property type="match status" value="1"/>
</dbReference>
<sequence length="142" mass="17060">MKYVTYKEQKAVMADLKKVYQALTLEEAEFAFEEFKEKWGKKHPIIIKSWENNWLELTAYFEYPYEIRKMIYTTNIIEGYHRQLRKVTKTKTAYPTDDALKKIIYLATESISKKWTMPIREWRNCISQLAIYFGDRIQPGIA</sequence>
<accession>A0A2C6LGR7</accession>
<evidence type="ECO:0000313" key="7">
    <source>
        <dbReference type="EMBL" id="PHJ37380.1"/>
    </source>
</evidence>
<proteinExistence type="inferred from homology"/>
<keyword evidence="6" id="KW-0814">Transposable element</keyword>
<keyword evidence="3 6" id="KW-0815">Transposition</keyword>
<dbReference type="AlphaFoldDB" id="A0A2C6LGR7"/>
<evidence type="ECO:0000256" key="2">
    <source>
        <dbReference type="ARBA" id="ARBA00010961"/>
    </source>
</evidence>
<evidence type="ECO:0000256" key="6">
    <source>
        <dbReference type="RuleBase" id="RU365089"/>
    </source>
</evidence>
<dbReference type="PANTHER" id="PTHR33217">
    <property type="entry name" value="TRANSPOSASE FOR INSERTION SEQUENCE ELEMENT IS1081"/>
    <property type="match status" value="1"/>
</dbReference>
<dbReference type="PANTHER" id="PTHR33217:SF8">
    <property type="entry name" value="MUTATOR FAMILY TRANSPOSASE"/>
    <property type="match status" value="1"/>
</dbReference>
<keyword evidence="5 6" id="KW-0233">DNA recombination</keyword>
<dbReference type="InterPro" id="IPR001207">
    <property type="entry name" value="Transposase_mutator"/>
</dbReference>
<gene>
    <name evidence="7" type="ORF">P378_15700</name>
</gene>
<evidence type="ECO:0000256" key="3">
    <source>
        <dbReference type="ARBA" id="ARBA00022578"/>
    </source>
</evidence>
<dbReference type="GO" id="GO:0003677">
    <property type="term" value="F:DNA binding"/>
    <property type="evidence" value="ECO:0007669"/>
    <property type="project" value="UniProtKB-UniRule"/>
</dbReference>
<evidence type="ECO:0000256" key="4">
    <source>
        <dbReference type="ARBA" id="ARBA00023125"/>
    </source>
</evidence>
<dbReference type="GO" id="GO:0006313">
    <property type="term" value="P:DNA transposition"/>
    <property type="evidence" value="ECO:0007669"/>
    <property type="project" value="UniProtKB-UniRule"/>
</dbReference>
<name>A0A2C6LGR7_9FIRM</name>
<comment type="caution">
    <text evidence="7">The sequence shown here is derived from an EMBL/GenBank/DDBJ whole genome shotgun (WGS) entry which is preliminary data.</text>
</comment>
<keyword evidence="4 6" id="KW-0238">DNA-binding</keyword>
<organism evidence="7 8">
    <name type="scientific">Desulforamulus profundi</name>
    <dbReference type="NCBI Taxonomy" id="1383067"/>
    <lineage>
        <taxon>Bacteria</taxon>
        <taxon>Bacillati</taxon>
        <taxon>Bacillota</taxon>
        <taxon>Clostridia</taxon>
        <taxon>Eubacteriales</taxon>
        <taxon>Peptococcaceae</taxon>
        <taxon>Desulforamulus</taxon>
    </lineage>
</organism>
<dbReference type="EMBL" id="AWQQ01000091">
    <property type="protein sequence ID" value="PHJ37380.1"/>
    <property type="molecule type" value="Genomic_DNA"/>
</dbReference>
<dbReference type="GO" id="GO:0004803">
    <property type="term" value="F:transposase activity"/>
    <property type="evidence" value="ECO:0007669"/>
    <property type="project" value="UniProtKB-UniRule"/>
</dbReference>
<evidence type="ECO:0000256" key="1">
    <source>
        <dbReference type="ARBA" id="ARBA00002190"/>
    </source>
</evidence>
<comment type="similarity">
    <text evidence="2 6">Belongs to the transposase mutator family.</text>
</comment>
<evidence type="ECO:0000313" key="8">
    <source>
        <dbReference type="Proteomes" id="UP000222564"/>
    </source>
</evidence>